<dbReference type="PANTHER" id="PTHR10492">
    <property type="match status" value="1"/>
</dbReference>
<keyword evidence="2" id="KW-1185">Reference proteome</keyword>
<name>A0ABN7W405_GIGMA</name>
<evidence type="ECO:0000313" key="2">
    <source>
        <dbReference type="Proteomes" id="UP000789901"/>
    </source>
</evidence>
<evidence type="ECO:0000313" key="1">
    <source>
        <dbReference type="EMBL" id="CAG8815194.1"/>
    </source>
</evidence>
<reference evidence="1 2" key="1">
    <citation type="submission" date="2021-06" db="EMBL/GenBank/DDBJ databases">
        <authorList>
            <person name="Kallberg Y."/>
            <person name="Tangrot J."/>
            <person name="Rosling A."/>
        </authorList>
    </citation>
    <scope>NUCLEOTIDE SEQUENCE [LARGE SCALE GENOMIC DNA]</scope>
    <source>
        <strain evidence="1 2">120-4 pot B 10/14</strain>
    </source>
</reference>
<protein>
    <submittedName>
        <fullName evidence="1">8273_t:CDS:1</fullName>
    </submittedName>
</protein>
<proteinExistence type="predicted"/>
<accession>A0ABN7W405</accession>
<dbReference type="EMBL" id="CAJVQB010030184">
    <property type="protein sequence ID" value="CAG8815194.1"/>
    <property type="molecule type" value="Genomic_DNA"/>
</dbReference>
<feature type="non-terminal residue" evidence="1">
    <location>
        <position position="1"/>
    </location>
</feature>
<dbReference type="PANTHER" id="PTHR10492:SF57">
    <property type="entry name" value="ATP-DEPENDENT DNA HELICASE"/>
    <property type="match status" value="1"/>
</dbReference>
<sequence length="89" mass="10137">ILLSARNDDVQDINNTVLDIFSGYKHTYLSADNIIIEDEVDNTNIYPIEYLNSLYLSGMPPSKLDLKLDAQLCFFIILLLIKDFVIALI</sequence>
<gene>
    <name evidence="1" type="ORF">GMARGA_LOCUS26233</name>
</gene>
<dbReference type="Proteomes" id="UP000789901">
    <property type="component" value="Unassembled WGS sequence"/>
</dbReference>
<organism evidence="1 2">
    <name type="scientific">Gigaspora margarita</name>
    <dbReference type="NCBI Taxonomy" id="4874"/>
    <lineage>
        <taxon>Eukaryota</taxon>
        <taxon>Fungi</taxon>
        <taxon>Fungi incertae sedis</taxon>
        <taxon>Mucoromycota</taxon>
        <taxon>Glomeromycotina</taxon>
        <taxon>Glomeromycetes</taxon>
        <taxon>Diversisporales</taxon>
        <taxon>Gigasporaceae</taxon>
        <taxon>Gigaspora</taxon>
    </lineage>
</organism>
<comment type="caution">
    <text evidence="1">The sequence shown here is derived from an EMBL/GenBank/DDBJ whole genome shotgun (WGS) entry which is preliminary data.</text>
</comment>